<accession>A0ABT3W8Y2</accession>
<keyword evidence="2" id="KW-1185">Reference proteome</keyword>
<proteinExistence type="predicted"/>
<evidence type="ECO:0000313" key="2">
    <source>
        <dbReference type="Proteomes" id="UP001165648"/>
    </source>
</evidence>
<reference evidence="1 2" key="1">
    <citation type="submission" date="2022-07" db="EMBL/GenBank/DDBJ databases">
        <title>Bombella genomes.</title>
        <authorList>
            <person name="Harer L."/>
            <person name="Styblova S."/>
            <person name="Ehrmann M."/>
        </authorList>
    </citation>
    <scope>NUCLEOTIDE SEQUENCE [LARGE SCALE GENOMIC DNA]</scope>
    <source>
        <strain evidence="1 2">TMW 2.2558</strain>
    </source>
</reference>
<evidence type="ECO:0000313" key="1">
    <source>
        <dbReference type="EMBL" id="MCX5614854.1"/>
    </source>
</evidence>
<protein>
    <submittedName>
        <fullName evidence="1">Uncharacterized protein</fullName>
    </submittedName>
</protein>
<organism evidence="1 2">
    <name type="scientific">Bombella saccharophila</name>
    <dbReference type="NCBI Taxonomy" id="2967338"/>
    <lineage>
        <taxon>Bacteria</taxon>
        <taxon>Pseudomonadati</taxon>
        <taxon>Pseudomonadota</taxon>
        <taxon>Alphaproteobacteria</taxon>
        <taxon>Acetobacterales</taxon>
        <taxon>Acetobacteraceae</taxon>
        <taxon>Bombella</taxon>
    </lineage>
</organism>
<sequence length="102" mass="11433">MRGESMSWDELYLETCCRSALHRVVLSGATGRPVGPPPEGKMPDFRAPLKDRACLERLAGMGFAQQREDGRFEVTAAGRQRHEREILAMRRARHRRGGGGAR</sequence>
<dbReference type="Proteomes" id="UP001165648">
    <property type="component" value="Unassembled WGS sequence"/>
</dbReference>
<name>A0ABT3W8Y2_9PROT</name>
<gene>
    <name evidence="1" type="ORF">NQF64_06305</name>
</gene>
<comment type="caution">
    <text evidence="1">The sequence shown here is derived from an EMBL/GenBank/DDBJ whole genome shotgun (WGS) entry which is preliminary data.</text>
</comment>
<dbReference type="EMBL" id="JANIDW010000003">
    <property type="protein sequence ID" value="MCX5614854.1"/>
    <property type="molecule type" value="Genomic_DNA"/>
</dbReference>